<protein>
    <submittedName>
        <fullName evidence="1">Uncharacterized protein</fullName>
    </submittedName>
</protein>
<keyword evidence="2" id="KW-1185">Reference proteome</keyword>
<accession>A0A4S8MK23</accession>
<organism evidence="1 2">
    <name type="scientific">Dendrothele bispora (strain CBS 962.96)</name>
    <dbReference type="NCBI Taxonomy" id="1314807"/>
    <lineage>
        <taxon>Eukaryota</taxon>
        <taxon>Fungi</taxon>
        <taxon>Dikarya</taxon>
        <taxon>Basidiomycota</taxon>
        <taxon>Agaricomycotina</taxon>
        <taxon>Agaricomycetes</taxon>
        <taxon>Agaricomycetidae</taxon>
        <taxon>Agaricales</taxon>
        <taxon>Agaricales incertae sedis</taxon>
        <taxon>Dendrothele</taxon>
    </lineage>
</organism>
<gene>
    <name evidence="1" type="ORF">K435DRAFT_962687</name>
</gene>
<dbReference type="AlphaFoldDB" id="A0A4S8MK23"/>
<sequence>MSSNVIQVIDCLWNRPNAVEEYTHLRLYENGVKSHQYKRTFGRGSTGGSTGWKFYLDEKTTWSIEVYSSAHHAPLTRRISMNEEEYERRVLKDENFDKSRSVEADNSSPSKEPVLAYDVKMAFGTITLHIVKPRLSEHLHNINELIMNTPLLQRIEKLEPILDRISRVGDVISVIHPVIRGIMVIDSRHIQELKNTRRMHKEIYALAEDMCHMLDHLEKIKPCMDQQFPGGAGDESLNRVLSKIEAVMKDTCELFSKISEDSRRKRATSFSILSDEQNVKRLQLQTQYVSLKAELGFVLTVDIFVTVKMQNPGTIPKSRSVNNLHREFADPCGVKLKPEVTHIESVCVY</sequence>
<name>A0A4S8MK23_DENBC</name>
<dbReference type="Proteomes" id="UP000297245">
    <property type="component" value="Unassembled WGS sequence"/>
</dbReference>
<evidence type="ECO:0000313" key="1">
    <source>
        <dbReference type="EMBL" id="THV03022.1"/>
    </source>
</evidence>
<proteinExistence type="predicted"/>
<reference evidence="1 2" key="1">
    <citation type="journal article" date="2019" name="Nat. Ecol. Evol.">
        <title>Megaphylogeny resolves global patterns of mushroom evolution.</title>
        <authorList>
            <person name="Varga T."/>
            <person name="Krizsan K."/>
            <person name="Foldi C."/>
            <person name="Dima B."/>
            <person name="Sanchez-Garcia M."/>
            <person name="Sanchez-Ramirez S."/>
            <person name="Szollosi G.J."/>
            <person name="Szarkandi J.G."/>
            <person name="Papp V."/>
            <person name="Albert L."/>
            <person name="Andreopoulos W."/>
            <person name="Angelini C."/>
            <person name="Antonin V."/>
            <person name="Barry K.W."/>
            <person name="Bougher N.L."/>
            <person name="Buchanan P."/>
            <person name="Buyck B."/>
            <person name="Bense V."/>
            <person name="Catcheside P."/>
            <person name="Chovatia M."/>
            <person name="Cooper J."/>
            <person name="Damon W."/>
            <person name="Desjardin D."/>
            <person name="Finy P."/>
            <person name="Geml J."/>
            <person name="Haridas S."/>
            <person name="Hughes K."/>
            <person name="Justo A."/>
            <person name="Karasinski D."/>
            <person name="Kautmanova I."/>
            <person name="Kiss B."/>
            <person name="Kocsube S."/>
            <person name="Kotiranta H."/>
            <person name="LaButti K.M."/>
            <person name="Lechner B.E."/>
            <person name="Liimatainen K."/>
            <person name="Lipzen A."/>
            <person name="Lukacs Z."/>
            <person name="Mihaltcheva S."/>
            <person name="Morgado L.N."/>
            <person name="Niskanen T."/>
            <person name="Noordeloos M.E."/>
            <person name="Ohm R.A."/>
            <person name="Ortiz-Santana B."/>
            <person name="Ovrebo C."/>
            <person name="Racz N."/>
            <person name="Riley R."/>
            <person name="Savchenko A."/>
            <person name="Shiryaev A."/>
            <person name="Soop K."/>
            <person name="Spirin V."/>
            <person name="Szebenyi C."/>
            <person name="Tomsovsky M."/>
            <person name="Tulloss R.E."/>
            <person name="Uehling J."/>
            <person name="Grigoriev I.V."/>
            <person name="Vagvolgyi C."/>
            <person name="Papp T."/>
            <person name="Martin F.M."/>
            <person name="Miettinen O."/>
            <person name="Hibbett D.S."/>
            <person name="Nagy L.G."/>
        </authorList>
    </citation>
    <scope>NUCLEOTIDE SEQUENCE [LARGE SCALE GENOMIC DNA]</scope>
    <source>
        <strain evidence="1 2">CBS 962.96</strain>
    </source>
</reference>
<dbReference type="EMBL" id="ML179071">
    <property type="protein sequence ID" value="THV03022.1"/>
    <property type="molecule type" value="Genomic_DNA"/>
</dbReference>
<evidence type="ECO:0000313" key="2">
    <source>
        <dbReference type="Proteomes" id="UP000297245"/>
    </source>
</evidence>